<feature type="domain" description="PilY1 beta-propeller" evidence="4">
    <location>
        <begin position="676"/>
        <end position="957"/>
    </location>
</feature>
<dbReference type="EMBL" id="CP060811">
    <property type="protein sequence ID" value="QQN87816.1"/>
    <property type="molecule type" value="Genomic_DNA"/>
</dbReference>
<evidence type="ECO:0000256" key="3">
    <source>
        <dbReference type="SAM" id="SignalP"/>
    </source>
</evidence>
<dbReference type="Proteomes" id="UP000596079">
    <property type="component" value="Chromosome"/>
</dbReference>
<feature type="signal peptide" evidence="3">
    <location>
        <begin position="1"/>
        <end position="25"/>
    </location>
</feature>
<evidence type="ECO:0000256" key="2">
    <source>
        <dbReference type="ARBA" id="ARBA00022837"/>
    </source>
</evidence>
<reference evidence="5 6" key="1">
    <citation type="submission" date="2020-08" db="EMBL/GenBank/DDBJ databases">
        <title>Emergence of ISAba1-mediated novel tet(X) in Acinetobacter variabilis from a chicken farm.</title>
        <authorList>
            <person name="Peng K."/>
            <person name="Li R."/>
        </authorList>
    </citation>
    <scope>NUCLEOTIDE SEQUENCE [LARGE SCALE GENOMIC DNA]</scope>
    <source>
        <strain evidence="5 6">XM9F202-2</strain>
    </source>
</reference>
<protein>
    <submittedName>
        <fullName evidence="5">Pilus assembly protein PilY</fullName>
    </submittedName>
</protein>
<gene>
    <name evidence="5" type="ORF">IAQ69_13380</name>
</gene>
<feature type="chain" id="PRO_5032856776" evidence="3">
    <location>
        <begin position="26"/>
        <end position="1206"/>
    </location>
</feature>
<name>A0A7T7WHG0_9GAMM</name>
<dbReference type="AlphaFoldDB" id="A0A7T7WHG0"/>
<proteinExistence type="predicted"/>
<evidence type="ECO:0000256" key="1">
    <source>
        <dbReference type="ARBA" id="ARBA00022723"/>
    </source>
</evidence>
<organism evidence="5 6">
    <name type="scientific">Acinetobacter variabilis</name>
    <dbReference type="NCBI Taxonomy" id="70346"/>
    <lineage>
        <taxon>Bacteria</taxon>
        <taxon>Pseudomonadati</taxon>
        <taxon>Pseudomonadota</taxon>
        <taxon>Gammaproteobacteria</taxon>
        <taxon>Moraxellales</taxon>
        <taxon>Moraxellaceae</taxon>
        <taxon>Acinetobacter</taxon>
    </lineage>
</organism>
<dbReference type="Pfam" id="PF05567">
    <property type="entry name" value="T4P_PilY1"/>
    <property type="match status" value="1"/>
</dbReference>
<evidence type="ECO:0000259" key="4">
    <source>
        <dbReference type="Pfam" id="PF05567"/>
    </source>
</evidence>
<keyword evidence="3" id="KW-0732">Signal</keyword>
<accession>A0A7T7WHG0</accession>
<dbReference type="InterPro" id="IPR008707">
    <property type="entry name" value="B-propeller_PilY1"/>
</dbReference>
<keyword evidence="2" id="KW-0106">Calcium</keyword>
<sequence length="1206" mass="132781">MKSFDKKILSAMVSMSMTMAISHSANVYASDIEIYSNSTKGKTTVFLMLDTSGSMGVGYGYNTKDSANSASSLVQDYGICEWTNSFGRLNTTNNNIKIENLTYQVPSKSTKIYNVNFCETTVLANNTSEKAKRIRTECKDLGGNKYKCYDRLSRLKMALVNVLTSTKVDDEVQMGIGQFSTPTDNKVANNSRSGKFEYKHDGSSGYVLYPVVDLKPDNREALLDKIVKIEAYNGTPSAAAYAEAGAYMLGANTSGENNSGYDYSHINSKNGNNGYLAPLTVDQRNSKCNGQGIYFLTDGFANNSYTSTKTLMEKSVGTMSGDGLIGASPEITCTWRGCSSNQTAGWPEIGQFSKKLYSEKKIKTAVVGFGSLFPQTHTVKLKDELNETKTYYDCSKLPNPDAWGISNDEKQERQDLRNTCNWGAKTHKDLPSTVGDFGNGGFYSAQSEQDVIDSIIQFVDDNTPKFDSIATGSPTIPVDALNPIELQDYGYYASFLPKPQDSTKLWTGNLNKYDVFNGQLGKKILSDSDGDSIKPLIKSDGKLDSSVPGLWNGGVEGKLPLGTGINNTSRRTIFTNRQIDSFNQAISSQTLTQVNLETLFDADDTKAKFKKDEQKNYWLNALGYKVDVGSTMTLASLPTEQRRKLGSVMHSKPILLTQSGEIDPTQTSITTSNREDYLLFGTTQGALHVVDDNGVEKFTFIPHEMMNKQKEAFLDDSASKKDNTNDIFYGIDGQWTAFTQYVTDANGKFTVKKTKRKLDNKEIEYSGLQWVYGGLRMGGRSYYALDLSDIDKPTLKFHIDPDSALNADKTDDVNNPLAYMGESWSKPTVGYINWEGKKTLVMIVGGGYHRGYENPEYNTDDKGDKGVKKGAGIYIFNANDGSLLWWGGVNATKTKWSEAYTTNSDMKYSVVSQVNAIDRDSDGLLDNLYFGDLGGQIFRIDINNKALNKNNTVHRIVKLYGFSEADKIKPRFYEMPSFSVEKGVDGLYGVIAAVSGDRSSPLAGTTGKNANTKNTAEDGVFVIFDNDIGRSDLLKNITNFRTPMNGQLINLDLSVGVKQKNDAGNAYNLGWKYAFGGNNGRYKGMNELYAMDSYLFTNVYDRDGIGVSGSACGGGVKGDTYLYQFCLPSGKCNFYESGITEPNKVKLGAGILGAGLGKGYLNNNDEVGVIVPRPDETDCSKTPNAPECQLFKTNVNLKQLRWYEVR</sequence>
<evidence type="ECO:0000313" key="5">
    <source>
        <dbReference type="EMBL" id="QQN87816.1"/>
    </source>
</evidence>
<dbReference type="GO" id="GO:0046872">
    <property type="term" value="F:metal ion binding"/>
    <property type="evidence" value="ECO:0007669"/>
    <property type="project" value="UniProtKB-KW"/>
</dbReference>
<keyword evidence="1" id="KW-0479">Metal-binding</keyword>
<evidence type="ECO:0000313" key="6">
    <source>
        <dbReference type="Proteomes" id="UP000596079"/>
    </source>
</evidence>
<dbReference type="RefSeq" id="WP_200229134.1">
    <property type="nucleotide sequence ID" value="NZ_CP060811.1"/>
</dbReference>